<name>A0A951PMV1_9CYAN</name>
<dbReference type="Proteomes" id="UP000753908">
    <property type="component" value="Unassembled WGS sequence"/>
</dbReference>
<dbReference type="EMBL" id="JAHHIF010000023">
    <property type="protein sequence ID" value="MBW4546273.1"/>
    <property type="molecule type" value="Genomic_DNA"/>
</dbReference>
<dbReference type="AlphaFoldDB" id="A0A951PMV1"/>
<evidence type="ECO:0000313" key="1">
    <source>
        <dbReference type="EMBL" id="MBW4546273.1"/>
    </source>
</evidence>
<proteinExistence type="predicted"/>
<organism evidence="1 2">
    <name type="scientific">Symplocastrum torsivum CPER-KK1</name>
    <dbReference type="NCBI Taxonomy" id="450513"/>
    <lineage>
        <taxon>Bacteria</taxon>
        <taxon>Bacillati</taxon>
        <taxon>Cyanobacteriota</taxon>
        <taxon>Cyanophyceae</taxon>
        <taxon>Oscillatoriophycideae</taxon>
        <taxon>Oscillatoriales</taxon>
        <taxon>Microcoleaceae</taxon>
        <taxon>Symplocastrum</taxon>
    </lineage>
</organism>
<sequence>MSKSECLEKNSYRYLVVGDNRRLLDFSTIELGTHQLKCPITLVTDFRQNAIASGSPIHQHDKSNVLNESP</sequence>
<protein>
    <submittedName>
        <fullName evidence="1">Uncharacterized protein</fullName>
    </submittedName>
</protein>
<reference evidence="1" key="1">
    <citation type="submission" date="2021-05" db="EMBL/GenBank/DDBJ databases">
        <authorList>
            <person name="Pietrasiak N."/>
            <person name="Ward R."/>
            <person name="Stajich J.E."/>
            <person name="Kurbessoian T."/>
        </authorList>
    </citation>
    <scope>NUCLEOTIDE SEQUENCE</scope>
    <source>
        <strain evidence="1">CPER-KK1</strain>
    </source>
</reference>
<evidence type="ECO:0000313" key="2">
    <source>
        <dbReference type="Proteomes" id="UP000753908"/>
    </source>
</evidence>
<accession>A0A951PMV1</accession>
<gene>
    <name evidence="1" type="ORF">KME25_17780</name>
</gene>
<reference evidence="1" key="2">
    <citation type="journal article" date="2022" name="Microbiol. Resour. Announc.">
        <title>Metagenome Sequencing to Explore Phylogenomics of Terrestrial Cyanobacteria.</title>
        <authorList>
            <person name="Ward R.D."/>
            <person name="Stajich J.E."/>
            <person name="Johansen J.R."/>
            <person name="Huntemann M."/>
            <person name="Clum A."/>
            <person name="Foster B."/>
            <person name="Foster B."/>
            <person name="Roux S."/>
            <person name="Palaniappan K."/>
            <person name="Varghese N."/>
            <person name="Mukherjee S."/>
            <person name="Reddy T.B.K."/>
            <person name="Daum C."/>
            <person name="Copeland A."/>
            <person name="Chen I.A."/>
            <person name="Ivanova N.N."/>
            <person name="Kyrpides N.C."/>
            <person name="Shapiro N."/>
            <person name="Eloe-Fadrosh E.A."/>
            <person name="Pietrasiak N."/>
        </authorList>
    </citation>
    <scope>NUCLEOTIDE SEQUENCE</scope>
    <source>
        <strain evidence="1">CPER-KK1</strain>
    </source>
</reference>
<comment type="caution">
    <text evidence="1">The sequence shown here is derived from an EMBL/GenBank/DDBJ whole genome shotgun (WGS) entry which is preliminary data.</text>
</comment>